<protein>
    <recommendedName>
        <fullName evidence="6">PKD/REJ-like domain-containing protein</fullName>
    </recommendedName>
</protein>
<dbReference type="PANTHER" id="PTHR46730:SF1">
    <property type="entry name" value="PLAT DOMAIN-CONTAINING PROTEIN"/>
    <property type="match status" value="1"/>
</dbReference>
<dbReference type="AlphaFoldDB" id="A0A2G8LA62"/>
<feature type="domain" description="PKD/REJ-like" evidence="6">
    <location>
        <begin position="114"/>
        <end position="420"/>
    </location>
</feature>
<evidence type="ECO:0000256" key="1">
    <source>
        <dbReference type="ARBA" id="ARBA00004370"/>
    </source>
</evidence>
<evidence type="ECO:0000256" key="4">
    <source>
        <dbReference type="ARBA" id="ARBA00022989"/>
    </source>
</evidence>
<evidence type="ECO:0000313" key="7">
    <source>
        <dbReference type="EMBL" id="PIK57149.1"/>
    </source>
</evidence>
<dbReference type="InterPro" id="IPR013783">
    <property type="entry name" value="Ig-like_fold"/>
</dbReference>
<dbReference type="Gene3D" id="2.60.40.10">
    <property type="entry name" value="Immunoglobulins"/>
    <property type="match status" value="1"/>
</dbReference>
<keyword evidence="5" id="KW-0472">Membrane</keyword>
<evidence type="ECO:0000256" key="5">
    <source>
        <dbReference type="ARBA" id="ARBA00023136"/>
    </source>
</evidence>
<comment type="subcellular location">
    <subcellularLocation>
        <location evidence="1">Membrane</location>
    </subcellularLocation>
</comment>
<gene>
    <name evidence="7" type="ORF">BSL78_05969</name>
</gene>
<dbReference type="Pfam" id="PF02010">
    <property type="entry name" value="REJ"/>
    <property type="match status" value="1"/>
</dbReference>
<proteinExistence type="predicted"/>
<dbReference type="GO" id="GO:0005261">
    <property type="term" value="F:monoatomic cation channel activity"/>
    <property type="evidence" value="ECO:0007669"/>
    <property type="project" value="TreeGrafter"/>
</dbReference>
<comment type="caution">
    <text evidence="7">The sequence shown here is derived from an EMBL/GenBank/DDBJ whole genome shotgun (WGS) entry which is preliminary data.</text>
</comment>
<evidence type="ECO:0000259" key="6">
    <source>
        <dbReference type="Pfam" id="PF02010"/>
    </source>
</evidence>
<keyword evidence="3" id="KW-0677">Repeat</keyword>
<dbReference type="InterPro" id="IPR002859">
    <property type="entry name" value="PKD/REJ-like"/>
</dbReference>
<dbReference type="GO" id="GO:0005886">
    <property type="term" value="C:plasma membrane"/>
    <property type="evidence" value="ECO:0007669"/>
    <property type="project" value="TreeGrafter"/>
</dbReference>
<evidence type="ECO:0000256" key="2">
    <source>
        <dbReference type="ARBA" id="ARBA00022692"/>
    </source>
</evidence>
<reference evidence="7 8" key="1">
    <citation type="journal article" date="2017" name="PLoS Biol.">
        <title>The sea cucumber genome provides insights into morphological evolution and visceral regeneration.</title>
        <authorList>
            <person name="Zhang X."/>
            <person name="Sun L."/>
            <person name="Yuan J."/>
            <person name="Sun Y."/>
            <person name="Gao Y."/>
            <person name="Zhang L."/>
            <person name="Li S."/>
            <person name="Dai H."/>
            <person name="Hamel J.F."/>
            <person name="Liu C."/>
            <person name="Yu Y."/>
            <person name="Liu S."/>
            <person name="Lin W."/>
            <person name="Guo K."/>
            <person name="Jin S."/>
            <person name="Xu P."/>
            <person name="Storey K.B."/>
            <person name="Huan P."/>
            <person name="Zhang T."/>
            <person name="Zhou Y."/>
            <person name="Zhang J."/>
            <person name="Lin C."/>
            <person name="Li X."/>
            <person name="Xing L."/>
            <person name="Huo D."/>
            <person name="Sun M."/>
            <person name="Wang L."/>
            <person name="Mercier A."/>
            <person name="Li F."/>
            <person name="Yang H."/>
            <person name="Xiang J."/>
        </authorList>
    </citation>
    <scope>NUCLEOTIDE SEQUENCE [LARGE SCALE GENOMIC DNA]</scope>
    <source>
        <strain evidence="7">Shaxun</strain>
        <tissue evidence="7">Muscle</tissue>
    </source>
</reference>
<keyword evidence="4" id="KW-1133">Transmembrane helix</keyword>
<sequence>MALTYNWQLITPAEKLENSSFSYKALQNATGILPIDATTLTLGIEYNLTLTVTNYMDTSKTHYHTITVVDGLTPVLQIKPINVIPNKVRSLTRIRLEAYVTYSFGDNCKVEVTRTAYQWTSNMSNLLPNVTNKRELVIPPHTLPVSASVMFSATVTSTIVETDVTVGDNIIITIIASPLVAHIRGASQRKVGPDDMIELDGSLSSDPDEPEGKNISTLQFEWTCLKVPTKPSCDIGQDRTLEKLRFSSSMLGLGEFEINLKVTKDNREMTSSIILEVQKNPVHLIKMTTRGDRNQFRDDEDVYIQANIRIMELLAIGDLHVTWQEKNNMLDNTTWRFGLTEYTVVARDDQFTTHIVIPASETEPGISYSIFVNTTLTYTEATYAMFNFSIYSSIHQCQVETTQYEEMEPVCDTRMTCIDVSSNTGYISRNTKLTEAEIETFITERITNELMKGNIGTAFINTVAFRAWKKAVHEQQRRRRDVNVEVHLNTADINTVLIVVNNVDLDESKDNVLTRVGNYQIQILDMIASSGPPDTSDGDVILIFFPQMVQQSFTEANIGTLY</sequence>
<keyword evidence="8" id="KW-1185">Reference proteome</keyword>
<evidence type="ECO:0000256" key="3">
    <source>
        <dbReference type="ARBA" id="ARBA00022737"/>
    </source>
</evidence>
<organism evidence="7 8">
    <name type="scientific">Stichopus japonicus</name>
    <name type="common">Sea cucumber</name>
    <dbReference type="NCBI Taxonomy" id="307972"/>
    <lineage>
        <taxon>Eukaryota</taxon>
        <taxon>Metazoa</taxon>
        <taxon>Echinodermata</taxon>
        <taxon>Eleutherozoa</taxon>
        <taxon>Echinozoa</taxon>
        <taxon>Holothuroidea</taxon>
        <taxon>Aspidochirotacea</taxon>
        <taxon>Aspidochirotida</taxon>
        <taxon>Stichopodidae</taxon>
        <taxon>Apostichopus</taxon>
    </lineage>
</organism>
<accession>A0A2G8LA62</accession>
<evidence type="ECO:0000313" key="8">
    <source>
        <dbReference type="Proteomes" id="UP000230750"/>
    </source>
</evidence>
<keyword evidence="2" id="KW-0812">Transmembrane</keyword>
<dbReference type="PANTHER" id="PTHR46730">
    <property type="entry name" value="POLYCYSTIN-1"/>
    <property type="match status" value="1"/>
</dbReference>
<dbReference type="GO" id="GO:0006816">
    <property type="term" value="P:calcium ion transport"/>
    <property type="evidence" value="ECO:0007669"/>
    <property type="project" value="TreeGrafter"/>
</dbReference>
<dbReference type="Proteomes" id="UP000230750">
    <property type="component" value="Unassembled WGS sequence"/>
</dbReference>
<dbReference type="EMBL" id="MRZV01000152">
    <property type="protein sequence ID" value="PIK57149.1"/>
    <property type="molecule type" value="Genomic_DNA"/>
</dbReference>
<name>A0A2G8LA62_STIJA</name>